<evidence type="ECO:0000256" key="4">
    <source>
        <dbReference type="ARBA" id="ARBA00022964"/>
    </source>
</evidence>
<evidence type="ECO:0000256" key="3">
    <source>
        <dbReference type="ARBA" id="ARBA00022741"/>
    </source>
</evidence>
<dbReference type="SUPFAM" id="SSF48484">
    <property type="entry name" value="Lipoxigenase"/>
    <property type="match status" value="1"/>
</dbReference>
<accession>A0A6A4ID57</accession>
<dbReference type="InterPro" id="IPR000907">
    <property type="entry name" value="LipOase"/>
</dbReference>
<proteinExistence type="predicted"/>
<evidence type="ECO:0000313" key="8">
    <source>
        <dbReference type="EMBL" id="KAE9408491.1"/>
    </source>
</evidence>
<dbReference type="Gene3D" id="1.20.245.10">
    <property type="entry name" value="Lipoxygenase-1, Domain 5"/>
    <property type="match status" value="1"/>
</dbReference>
<dbReference type="InterPro" id="IPR006703">
    <property type="entry name" value="G_AIG1"/>
</dbReference>
<dbReference type="Proteomes" id="UP000799118">
    <property type="component" value="Unassembled WGS sequence"/>
</dbReference>
<keyword evidence="9" id="KW-1185">Reference proteome</keyword>
<gene>
    <name evidence="8" type="ORF">BT96DRAFT_914046</name>
</gene>
<dbReference type="EMBL" id="ML769391">
    <property type="protein sequence ID" value="KAE9408491.1"/>
    <property type="molecule type" value="Genomic_DNA"/>
</dbReference>
<keyword evidence="6" id="KW-0175">Coiled coil</keyword>
<organism evidence="8 9">
    <name type="scientific">Gymnopus androsaceus JB14</name>
    <dbReference type="NCBI Taxonomy" id="1447944"/>
    <lineage>
        <taxon>Eukaryota</taxon>
        <taxon>Fungi</taxon>
        <taxon>Dikarya</taxon>
        <taxon>Basidiomycota</taxon>
        <taxon>Agaricomycotina</taxon>
        <taxon>Agaricomycetes</taxon>
        <taxon>Agaricomycetidae</taxon>
        <taxon>Agaricales</taxon>
        <taxon>Marasmiineae</taxon>
        <taxon>Omphalotaceae</taxon>
        <taxon>Gymnopus</taxon>
    </lineage>
</organism>
<dbReference type="Pfam" id="PF00305">
    <property type="entry name" value="Lipoxygenase"/>
    <property type="match status" value="1"/>
</dbReference>
<keyword evidence="5" id="KW-0560">Oxidoreductase</keyword>
<keyword evidence="3" id="KW-0547">Nucleotide-binding</keyword>
<keyword evidence="2" id="KW-0479">Metal-binding</keyword>
<dbReference type="Pfam" id="PF04548">
    <property type="entry name" value="AIG1"/>
    <property type="match status" value="1"/>
</dbReference>
<protein>
    <recommendedName>
        <fullName evidence="1">Manganese lipoxygenase</fullName>
    </recommendedName>
</protein>
<evidence type="ECO:0000313" key="9">
    <source>
        <dbReference type="Proteomes" id="UP000799118"/>
    </source>
</evidence>
<dbReference type="InterPro" id="IPR036226">
    <property type="entry name" value="LipOase_C_sf"/>
</dbReference>
<dbReference type="SUPFAM" id="SSF52540">
    <property type="entry name" value="P-loop containing nucleoside triphosphate hydrolases"/>
    <property type="match status" value="1"/>
</dbReference>
<keyword evidence="4" id="KW-0223">Dioxygenase</keyword>
<feature type="domain" description="Lipoxygenase" evidence="7">
    <location>
        <begin position="424"/>
        <end position="886"/>
    </location>
</feature>
<dbReference type="GO" id="GO:0043651">
    <property type="term" value="P:linoleic acid metabolic process"/>
    <property type="evidence" value="ECO:0007669"/>
    <property type="project" value="UniProtKB-ARBA"/>
</dbReference>
<dbReference type="GO" id="GO:0046872">
    <property type="term" value="F:metal ion binding"/>
    <property type="evidence" value="ECO:0007669"/>
    <property type="project" value="UniProtKB-KW"/>
</dbReference>
<dbReference type="GO" id="GO:0016702">
    <property type="term" value="F:oxidoreductase activity, acting on single donors with incorporation of molecular oxygen, incorporation of two atoms of oxygen"/>
    <property type="evidence" value="ECO:0007669"/>
    <property type="project" value="InterPro"/>
</dbReference>
<dbReference type="OrthoDB" id="407298at2759"/>
<dbReference type="PROSITE" id="PS51393">
    <property type="entry name" value="LIPOXYGENASE_3"/>
    <property type="match status" value="1"/>
</dbReference>
<evidence type="ECO:0000256" key="1">
    <source>
        <dbReference type="ARBA" id="ARBA00021175"/>
    </source>
</evidence>
<dbReference type="PANTHER" id="PTHR11771">
    <property type="entry name" value="LIPOXYGENASE"/>
    <property type="match status" value="1"/>
</dbReference>
<dbReference type="InterPro" id="IPR027417">
    <property type="entry name" value="P-loop_NTPase"/>
</dbReference>
<name>A0A6A4ID57_9AGAR</name>
<sequence length="886" mass="99999">MDSPARTKYDSYDSDSGDDESDVIIGIMGSTGSGKSSFINLLAGNGSVEVGHSLESQTSDIKRVRFVHPSGRWVTIVDTPGFDDSRVSNTEILKRIAKFLLDEYDNKRKLNGLLYFQRISDTRFGAQSQINLKMFRGICGADAYKNVAVLTTFWDKVDKEEGEKRELELKSNSKFFQPLVQGGATFMRHIRTLDGAQKVLEHIFTLAPTKVQITKEIREEGKSLEETTAGSVHREEVERLIAKHKKELAGLQAEIIALKSSDSEMRRELSTEKAEMQRDLASWEEEIAKLVQGDNRNNSLPPCGTVFAGIDQDKARDVFRFAYCAMYPPYLESIPSKYRTDISDIFDFTSLLQTTVTTFTKLPDLTRVFDSTEVRSMDDLVQRNRRLHAKVRSDKHIVSAGWSAISHLTLGMYFSKNIGHRDDWYTDAVFGQQQFTGVNPTSIIAASSRWLAEFATVSRVQRREDMADIINSDPKNFFVQDYSYFRSVVGLSSDADISSQGRYGCSSVVLFHLEPQGKLHPLAITLDYRGNMQKSVTIFNRRTSSSTAGNESDDWPWRYAKMCAQVSDWFRHEITVHLVHTHLLEEVLIVAARRTLPSSHIVLKLLQPHWQTTLSLNEAARAILVPKIIIGMTGFTDTQTYAFIKNAYLNFDWRGSYVPNDLPGRGFPLEQLGDARYHNYGYARNIAHMWKIIRKFVGTVLSAVYVEGDAQVASDPSIAAFCNEVCSVDGGQLASFSAIKTLDELIDFVTMCIHIAAPQHTAVNYLQQYYQTFVPNKPSCLLRPLPRTLAELQGFKEVDILAVLPSPHSRDWLLMAQVPYLLSMEVAADNTILHYAATTIKSSSTPTDIRNAAMIFKNDLQEFAHHRFRSTYLVMDPYRTAVSILI</sequence>
<dbReference type="CDD" id="cd00882">
    <property type="entry name" value="Ras_like_GTPase"/>
    <property type="match status" value="1"/>
</dbReference>
<dbReference type="Gene3D" id="3.40.50.300">
    <property type="entry name" value="P-loop containing nucleotide triphosphate hydrolases"/>
    <property type="match status" value="1"/>
</dbReference>
<reference evidence="8" key="1">
    <citation type="journal article" date="2019" name="Environ. Microbiol.">
        <title>Fungal ecological strategies reflected in gene transcription - a case study of two litter decomposers.</title>
        <authorList>
            <person name="Barbi F."/>
            <person name="Kohler A."/>
            <person name="Barry K."/>
            <person name="Baskaran P."/>
            <person name="Daum C."/>
            <person name="Fauchery L."/>
            <person name="Ihrmark K."/>
            <person name="Kuo A."/>
            <person name="LaButti K."/>
            <person name="Lipzen A."/>
            <person name="Morin E."/>
            <person name="Grigoriev I.V."/>
            <person name="Henrissat B."/>
            <person name="Lindahl B."/>
            <person name="Martin F."/>
        </authorList>
    </citation>
    <scope>NUCLEOTIDE SEQUENCE</scope>
    <source>
        <strain evidence="8">JB14</strain>
    </source>
</reference>
<evidence type="ECO:0000256" key="5">
    <source>
        <dbReference type="ARBA" id="ARBA00023002"/>
    </source>
</evidence>
<dbReference type="Gene3D" id="3.10.450.60">
    <property type="match status" value="1"/>
</dbReference>
<evidence type="ECO:0000256" key="6">
    <source>
        <dbReference type="SAM" id="Coils"/>
    </source>
</evidence>
<dbReference type="InterPro" id="IPR013819">
    <property type="entry name" value="LipOase_C"/>
</dbReference>
<evidence type="ECO:0000256" key="2">
    <source>
        <dbReference type="ARBA" id="ARBA00022723"/>
    </source>
</evidence>
<feature type="coiled-coil region" evidence="6">
    <location>
        <begin position="234"/>
        <end position="293"/>
    </location>
</feature>
<dbReference type="GO" id="GO:0005525">
    <property type="term" value="F:GTP binding"/>
    <property type="evidence" value="ECO:0007669"/>
    <property type="project" value="InterPro"/>
</dbReference>
<dbReference type="GO" id="GO:0034440">
    <property type="term" value="P:lipid oxidation"/>
    <property type="evidence" value="ECO:0007669"/>
    <property type="project" value="InterPro"/>
</dbReference>
<dbReference type="AlphaFoldDB" id="A0A6A4ID57"/>
<evidence type="ECO:0000259" key="7">
    <source>
        <dbReference type="PROSITE" id="PS51393"/>
    </source>
</evidence>